<dbReference type="Gene3D" id="3.60.10.10">
    <property type="entry name" value="Endonuclease/exonuclease/phosphatase"/>
    <property type="match status" value="1"/>
</dbReference>
<keyword evidence="4" id="KW-0746">Sphingolipid metabolism</keyword>
<name>A0A9L0IDB0_EQUAS</name>
<comment type="pathway">
    <text evidence="1">Lipid metabolism; sphingolipid metabolism.</text>
</comment>
<evidence type="ECO:0000256" key="6">
    <source>
        <dbReference type="SAM" id="Phobius"/>
    </source>
</evidence>
<dbReference type="Ensembl" id="ENSEAST00005053467.1">
    <property type="protein sequence ID" value="ENSEASP00005038201.1"/>
    <property type="gene ID" value="ENSEASG00005009745.2"/>
</dbReference>
<keyword evidence="4" id="KW-0443">Lipid metabolism</keyword>
<comment type="pathway">
    <text evidence="2">Sphingolipid metabolism.</text>
</comment>
<feature type="transmembrane region" description="Helical" evidence="6">
    <location>
        <begin position="26"/>
        <end position="50"/>
    </location>
</feature>
<evidence type="ECO:0000256" key="3">
    <source>
        <dbReference type="ARBA" id="ARBA00012369"/>
    </source>
</evidence>
<accession>A0A9L0IDB0</accession>
<dbReference type="SUPFAM" id="SSF56219">
    <property type="entry name" value="DNase I-like"/>
    <property type="match status" value="2"/>
</dbReference>
<feature type="transmembrane region" description="Helical" evidence="6">
    <location>
        <begin position="71"/>
        <end position="95"/>
    </location>
</feature>
<feature type="region of interest" description="Disordered" evidence="5">
    <location>
        <begin position="301"/>
        <end position="338"/>
    </location>
</feature>
<sequence>MQSPPDWPPKPGALRPSPFPHPVLDILHGLACALLFPAYWILDQLLGFWARATRRSGLRWLKAVAGVGASLLLLPLLLLVGLPLALPGFLLWLLLQVWRRPFCYQPPLECWTPPTPWRPPAEPARCFGFLSANLCLLPDGLARFSNLQHSQRRAEALGAVLLAGLRSSRYGATGCSSPGPEAPSGVLIAAVPAGLDFVCLQEVFDLRAARRLVNCLAPSLGPVLYDVGTFGLQPGPHLKLLGSGLLLASRYPLLRAAFWCFPHARREDALASKGLLSAQVQLGILDGRRVVGFLHCTHLHAPNGEPGSRDPRQVGRKSRLSLRGSGSQPSPAPPLPLSPFVLYPRLREPLGGPGWAHKSGPGGAGGGLRPRIQDAGWHPGLTHPCLTLSPPPEDGPLRCQQLTLLLDWAEQFEAESRQSDEAVAFSVLLGDLNFDNCSPGKRRLRQIVAARPGPAHPAPVSLPRPCAGAEAPALQPLPGPLPAGHAPGAALGRGYGTRVGDGHREGSTAEAPADTALPRPHRNYTERLHALPLGGLLPGDAEEVSGNLGARHRLERECPSLVTQPLLRALEQKEGRRRYLAGPPSGSHRAKPWKGRRVDYITYRGVPGGPLSPEVEQVTFSTALAGLTDHLAVGLRLRVAMSS</sequence>
<dbReference type="GO" id="GO:0005737">
    <property type="term" value="C:cytoplasm"/>
    <property type="evidence" value="ECO:0007669"/>
    <property type="project" value="TreeGrafter"/>
</dbReference>
<reference evidence="7 8" key="1">
    <citation type="journal article" date="2020" name="Nat. Commun.">
        <title>Donkey genomes provide new insights into domestication and selection for coat color.</title>
        <authorList>
            <person name="Wang"/>
            <person name="C."/>
            <person name="Li"/>
            <person name="H."/>
            <person name="Guo"/>
            <person name="Y."/>
            <person name="Huang"/>
            <person name="J."/>
            <person name="Sun"/>
            <person name="Y."/>
            <person name="Min"/>
            <person name="J."/>
            <person name="Wang"/>
            <person name="J."/>
            <person name="Fang"/>
            <person name="X."/>
            <person name="Zhao"/>
            <person name="Z."/>
            <person name="Wang"/>
            <person name="S."/>
            <person name="Zhang"/>
            <person name="Y."/>
            <person name="Liu"/>
            <person name="Q."/>
            <person name="Jiang"/>
            <person name="Q."/>
            <person name="Wang"/>
            <person name="X."/>
            <person name="Guo"/>
            <person name="Y."/>
            <person name="Yang"/>
            <person name="C."/>
            <person name="Wang"/>
            <person name="Y."/>
            <person name="Tian"/>
            <person name="F."/>
            <person name="Zhuang"/>
            <person name="G."/>
            <person name="Fan"/>
            <person name="Y."/>
            <person name="Gao"/>
            <person name="Q."/>
            <person name="Li"/>
            <person name="Y."/>
            <person name="Ju"/>
            <person name="Z."/>
            <person name="Li"/>
            <person name="J."/>
            <person name="Li"/>
            <person name="R."/>
            <person name="Hou"/>
            <person name="M."/>
            <person name="Yang"/>
            <person name="G."/>
            <person name="Liu"/>
            <person name="G."/>
            <person name="Liu"/>
            <person name="W."/>
            <person name="Guo"/>
            <person name="J."/>
            <person name="Pan"/>
            <person name="S."/>
            <person name="Fan"/>
            <person name="G."/>
            <person name="Zhang"/>
            <person name="W."/>
            <person name="Zhang"/>
            <person name="R."/>
            <person name="Yu"/>
            <person name="J."/>
            <person name="Zhang"/>
            <person name="X."/>
            <person name="Yin"/>
            <person name="Q."/>
            <person name="Ji"/>
            <person name="C."/>
            <person name="Jin"/>
            <person name="Y."/>
            <person name="Yue"/>
            <person name="G."/>
            <person name="Liu"/>
            <person name="M."/>
            <person name="Xu"/>
            <person name="J."/>
            <person name="Liu"/>
            <person name="S."/>
            <person name="Jordana"/>
            <person name="J."/>
            <person name="Noce"/>
            <person name="A."/>
            <person name="Amills"/>
            <person name="M."/>
            <person name="Wu"/>
            <person name="D.D."/>
            <person name="Li"/>
            <person name="S."/>
            <person name="Zhou"/>
            <person name="X. and Zhong"/>
            <person name="J."/>
        </authorList>
    </citation>
    <scope>NUCLEOTIDE SEQUENCE [LARGE SCALE GENOMIC DNA]</scope>
</reference>
<organism evidence="7 8">
    <name type="scientific">Equus asinus</name>
    <name type="common">Donkey</name>
    <name type="synonym">Equus africanus asinus</name>
    <dbReference type="NCBI Taxonomy" id="9793"/>
    <lineage>
        <taxon>Eukaryota</taxon>
        <taxon>Metazoa</taxon>
        <taxon>Chordata</taxon>
        <taxon>Craniata</taxon>
        <taxon>Vertebrata</taxon>
        <taxon>Euteleostomi</taxon>
        <taxon>Mammalia</taxon>
        <taxon>Eutheria</taxon>
        <taxon>Laurasiatheria</taxon>
        <taxon>Perissodactyla</taxon>
        <taxon>Equidae</taxon>
        <taxon>Equus</taxon>
    </lineage>
</organism>
<dbReference type="PANTHER" id="PTHR16320">
    <property type="entry name" value="SPHINGOMYELINASE FAMILY MEMBER"/>
    <property type="match status" value="1"/>
</dbReference>
<keyword evidence="6" id="KW-0472">Membrane</keyword>
<dbReference type="EC" id="3.1.4.12" evidence="3"/>
<proteinExistence type="predicted"/>
<dbReference type="PANTHER" id="PTHR16320:SF9">
    <property type="entry name" value="SPHINGOMYELIN PHOSPHODIESTERASE 5"/>
    <property type="match status" value="1"/>
</dbReference>
<evidence type="ECO:0000256" key="4">
    <source>
        <dbReference type="ARBA" id="ARBA00022919"/>
    </source>
</evidence>
<protein>
    <recommendedName>
        <fullName evidence="3">sphingomyelin phosphodiesterase</fullName>
        <ecNumber evidence="3">3.1.4.12</ecNumber>
    </recommendedName>
</protein>
<dbReference type="AlphaFoldDB" id="A0A9L0IDB0"/>
<dbReference type="GO" id="GO:0006684">
    <property type="term" value="P:sphingomyelin metabolic process"/>
    <property type="evidence" value="ECO:0007669"/>
    <property type="project" value="TreeGrafter"/>
</dbReference>
<keyword evidence="6" id="KW-1133">Transmembrane helix</keyword>
<evidence type="ECO:0000256" key="1">
    <source>
        <dbReference type="ARBA" id="ARBA00004760"/>
    </source>
</evidence>
<evidence type="ECO:0000313" key="7">
    <source>
        <dbReference type="Ensembl" id="ENSEASP00005038201.1"/>
    </source>
</evidence>
<dbReference type="InterPro" id="IPR036691">
    <property type="entry name" value="Endo/exonu/phosph_ase_sf"/>
</dbReference>
<gene>
    <name evidence="7" type="primary">LOC106841886</name>
</gene>
<reference evidence="7" key="2">
    <citation type="submission" date="2025-08" db="UniProtKB">
        <authorList>
            <consortium name="Ensembl"/>
        </authorList>
    </citation>
    <scope>IDENTIFICATION</scope>
</reference>
<keyword evidence="6" id="KW-0812">Transmembrane</keyword>
<dbReference type="GO" id="GO:0004767">
    <property type="term" value="F:sphingomyelin phosphodiesterase activity"/>
    <property type="evidence" value="ECO:0007669"/>
    <property type="project" value="UniProtKB-EC"/>
</dbReference>
<evidence type="ECO:0000256" key="2">
    <source>
        <dbReference type="ARBA" id="ARBA00004991"/>
    </source>
</evidence>
<feature type="region of interest" description="Disordered" evidence="5">
    <location>
        <begin position="500"/>
        <end position="519"/>
    </location>
</feature>
<reference evidence="7" key="3">
    <citation type="submission" date="2025-09" db="UniProtKB">
        <authorList>
            <consortium name="Ensembl"/>
        </authorList>
    </citation>
    <scope>IDENTIFICATION</scope>
</reference>
<evidence type="ECO:0000313" key="8">
    <source>
        <dbReference type="Proteomes" id="UP000694387"/>
    </source>
</evidence>
<dbReference type="GeneTree" id="ENSGT00400000022168"/>
<dbReference type="InterPro" id="IPR038772">
    <property type="entry name" value="Sph/SMPD2-like"/>
</dbReference>
<dbReference type="GO" id="GO:0016020">
    <property type="term" value="C:membrane"/>
    <property type="evidence" value="ECO:0007669"/>
    <property type="project" value="GOC"/>
</dbReference>
<dbReference type="Proteomes" id="UP000694387">
    <property type="component" value="Chromosome 12"/>
</dbReference>
<keyword evidence="8" id="KW-1185">Reference proteome</keyword>
<evidence type="ECO:0000256" key="5">
    <source>
        <dbReference type="SAM" id="MobiDB-lite"/>
    </source>
</evidence>